<proteinExistence type="predicted"/>
<keyword evidence="1" id="KW-0732">Signal</keyword>
<accession>A0AB36XP77</accession>
<evidence type="ECO:0000256" key="1">
    <source>
        <dbReference type="SAM" id="SignalP"/>
    </source>
</evidence>
<dbReference type="EMBL" id="MCXM01000011">
    <property type="protein sequence ID" value="PMK47912.1"/>
    <property type="molecule type" value="Genomic_DNA"/>
</dbReference>
<reference evidence="2" key="2">
    <citation type="submission" date="2016-07" db="EMBL/GenBank/DDBJ databases">
        <authorList>
            <person name="Kauffman K."/>
            <person name="Arevalo P."/>
            <person name="Polz M.F."/>
        </authorList>
    </citation>
    <scope>NUCLEOTIDE SEQUENCE</scope>
    <source>
        <strain evidence="2">10N.261.52.F7</strain>
    </source>
</reference>
<evidence type="ECO:0000313" key="2">
    <source>
        <dbReference type="EMBL" id="PMK47912.1"/>
    </source>
</evidence>
<organism evidence="2">
    <name type="scientific">Vibrio lentus</name>
    <dbReference type="NCBI Taxonomy" id="136468"/>
    <lineage>
        <taxon>Bacteria</taxon>
        <taxon>Pseudomonadati</taxon>
        <taxon>Pseudomonadota</taxon>
        <taxon>Gammaproteobacteria</taxon>
        <taxon>Vibrionales</taxon>
        <taxon>Vibrionaceae</taxon>
        <taxon>Vibrio</taxon>
    </lineage>
</organism>
<dbReference type="InterPro" id="IPR038180">
    <property type="entry name" value="FlgT_N_sf"/>
</dbReference>
<dbReference type="RefSeq" id="WP_102277960.1">
    <property type="nucleotide sequence ID" value="NZ_CP094659.1"/>
</dbReference>
<dbReference type="AlphaFoldDB" id="A0AB36XP77"/>
<reference key="1">
    <citation type="submission" date="2016-07" db="EMBL/GenBank/DDBJ databases">
        <title>Nontailed viruses are major unrecognized killers of bacteria in the ocean.</title>
        <authorList>
            <person name="Kauffman K."/>
            <person name="Hussain F."/>
            <person name="Yang J."/>
            <person name="Arevalo P."/>
            <person name="Brown J."/>
            <person name="Cutler M."/>
            <person name="Kelly L."/>
            <person name="Polz M.F."/>
        </authorList>
    </citation>
    <scope>NUCLEOTIDE SEQUENCE [LARGE SCALE GENOMIC DNA]</scope>
    <source>
        <strain>10N.261.52.F7</strain>
    </source>
</reference>
<protein>
    <recommendedName>
        <fullName evidence="3">Flagellar assembly protein T N-terminal domain-containing protein</fullName>
    </recommendedName>
</protein>
<feature type="signal peptide" evidence="1">
    <location>
        <begin position="1"/>
        <end position="26"/>
    </location>
</feature>
<gene>
    <name evidence="2" type="ORF">BCT99_13625</name>
</gene>
<sequence length="510" mass="56153">MSLLRNIFQKYLLITISLMFSSASFTEPMDDVFPLFDMGGGTVSGKSSATGYYVVAMGFSGKKNENKGLEEARLDALRKLNEMINGVTTSGTTSASMKYITVSDGGGEREFSEESFVDVVNTRFKGTLSAVKELKSGSYDGNYFVAMVITETDVNQVSRLRGGSAVTGSGNTEVISTGGVQTVAKSVLSNQFVESKGLADMKHGEAEARKLALIDAMQNAVQQTQGVMLQGKSGKFNEAIALAISTKTEGYVSAYEMLDEDIARGQYYVIIEAEVNSGKLLNDVGFYTSILGQPVFDIQSQNSLKTDWLTDELEKLGFATNDGKTKVTHSFHLTQAQKQVENHKGVEGIETSVSIALKDNYTGDVLFTITNEPLKSRIYVDPISRSKQVSEHIAYKQLKKKMGIEVIQSLARHAEKGIVYKIVLKNAKRNDVDLFKHVLNNGTSGQVETWNWDKNGKTMTLDFRYSGPLSQAFEQSLSEIYRTFKIEGKGRRPHAINIKNRSAEFKIINS</sequence>
<feature type="chain" id="PRO_5044319474" description="Flagellar assembly protein T N-terminal domain-containing protein" evidence="1">
    <location>
        <begin position="27"/>
        <end position="510"/>
    </location>
</feature>
<comment type="caution">
    <text evidence="2">The sequence shown here is derived from an EMBL/GenBank/DDBJ whole genome shotgun (WGS) entry which is preliminary data.</text>
</comment>
<reference evidence="2" key="3">
    <citation type="journal article" date="2018" name="Nature">
        <title>A major lineage of non-tailed dsDNA viruses as unrecognized killers of marine bacteria.</title>
        <authorList>
            <person name="Kauffman K.M."/>
            <person name="Hussain F.A."/>
            <person name="Yang J."/>
            <person name="Arevalo P."/>
            <person name="Brown J.M."/>
            <person name="Chang W.K."/>
            <person name="VanInsberghe D."/>
            <person name="Elsherbini J."/>
            <person name="Sharma R.S."/>
            <person name="Cutler M.B."/>
            <person name="Kelly L."/>
            <person name="Polz M.F."/>
        </authorList>
    </citation>
    <scope>NUCLEOTIDE SEQUENCE</scope>
    <source>
        <strain evidence="2">10N.261.52.F7</strain>
    </source>
</reference>
<evidence type="ECO:0008006" key="3">
    <source>
        <dbReference type="Google" id="ProtNLM"/>
    </source>
</evidence>
<dbReference type="Gene3D" id="3.30.1660.40">
    <property type="entry name" value="FlgT, N-terminal domain"/>
    <property type="match status" value="1"/>
</dbReference>
<name>A0AB36XP77_9VIBR</name>